<keyword evidence="3" id="KW-1185">Reference proteome</keyword>
<feature type="region of interest" description="Disordered" evidence="1">
    <location>
        <begin position="228"/>
        <end position="289"/>
    </location>
</feature>
<gene>
    <name evidence="2" type="ORF">M9Y10_002138</name>
</gene>
<evidence type="ECO:0000313" key="3">
    <source>
        <dbReference type="Proteomes" id="UP001470230"/>
    </source>
</evidence>
<dbReference type="EMBL" id="JAPFFF010000001">
    <property type="protein sequence ID" value="KAK8899816.1"/>
    <property type="molecule type" value="Genomic_DNA"/>
</dbReference>
<feature type="region of interest" description="Disordered" evidence="1">
    <location>
        <begin position="365"/>
        <end position="384"/>
    </location>
</feature>
<proteinExistence type="predicted"/>
<evidence type="ECO:0000256" key="1">
    <source>
        <dbReference type="SAM" id="MobiDB-lite"/>
    </source>
</evidence>
<dbReference type="Proteomes" id="UP001470230">
    <property type="component" value="Unassembled WGS sequence"/>
</dbReference>
<feature type="compositionally biased region" description="Polar residues" evidence="1">
    <location>
        <begin position="235"/>
        <end position="256"/>
    </location>
</feature>
<protein>
    <submittedName>
        <fullName evidence="2">Uncharacterized protein</fullName>
    </submittedName>
</protein>
<sequence>MSELYIDFDENSEKSNDYSYLEKKNIAQSASDSSEINYLSNSKTYLHQISSVNLFAQAYSNEDNPRMSVQSITQQQFPEFSHFFICITRAFNLVGCSMKSLLLKIRVLPSLPIIETNTVWCIDGDVNFRCGYALDFKNYAKTFNLGDYTPVVEFYRKTPNKNESNDLELFAFSLLPLSVAEITDCAGLPLTYLMKNQTIELRQFTTGQIVGYITVTIALGYPQQQQFIDPDKNDIPSSSKVQNAINQQSPEINQTNKKIDNDAEEEEDEEDGHKHRKRHRHHRKSQKKNTWIQKAMAFGWKPPGYVDPDWKDKAIEKGWTPPNKTLLSSIGVTCKPTECPNLKDIEIQQIEAEIDLHKQFLQPQLDNSTSTSTSTSKENDNQTDDSTIQLFNLMNPNKNINKGKDINANCLHSDEFDSVPSKRPALKATNVLILFDKPQPNDISSSSNDIDILDIINNRNIDANNVPCINAEIPSSSSSSSTHIGDLKNVEIDSNSDISKQNATSIEKLPNVLPLNQQKPVKQPQIPQKSLLNANVNNQSLNSIINDNISKVKKEFELSDDSIDDEDLNLNATTIQIFKELNIPLDKLNIDLNSDLSQSSDSNLETNSNISIDDDKNININIPKQIDSKQNLLDSESILDSDSIINSNSALDSPSNSDSDSNADNFLNLLEKKDPAFTNILNILNDK</sequence>
<reference evidence="2 3" key="1">
    <citation type="submission" date="2024-04" db="EMBL/GenBank/DDBJ databases">
        <title>Tritrichomonas musculus Genome.</title>
        <authorList>
            <person name="Alves-Ferreira E."/>
            <person name="Grigg M."/>
            <person name="Lorenzi H."/>
            <person name="Galac M."/>
        </authorList>
    </citation>
    <scope>NUCLEOTIDE SEQUENCE [LARGE SCALE GENOMIC DNA]</scope>
    <source>
        <strain evidence="2 3">EAF2021</strain>
    </source>
</reference>
<feature type="compositionally biased region" description="Basic residues" evidence="1">
    <location>
        <begin position="274"/>
        <end position="287"/>
    </location>
</feature>
<evidence type="ECO:0000313" key="2">
    <source>
        <dbReference type="EMBL" id="KAK8899816.1"/>
    </source>
</evidence>
<comment type="caution">
    <text evidence="2">The sequence shown here is derived from an EMBL/GenBank/DDBJ whole genome shotgun (WGS) entry which is preliminary data.</text>
</comment>
<name>A0ABR2L8X8_9EUKA</name>
<organism evidence="2 3">
    <name type="scientific">Tritrichomonas musculus</name>
    <dbReference type="NCBI Taxonomy" id="1915356"/>
    <lineage>
        <taxon>Eukaryota</taxon>
        <taxon>Metamonada</taxon>
        <taxon>Parabasalia</taxon>
        <taxon>Tritrichomonadida</taxon>
        <taxon>Tritrichomonadidae</taxon>
        <taxon>Tritrichomonas</taxon>
    </lineage>
</organism>
<accession>A0ABR2L8X8</accession>